<dbReference type="SUPFAM" id="SSF82607">
    <property type="entry name" value="YbaB-like"/>
    <property type="match status" value="1"/>
</dbReference>
<accession>A0ABR9KLE3</accession>
<keyword evidence="1" id="KW-0238">DNA-binding</keyword>
<proteinExistence type="predicted"/>
<keyword evidence="2" id="KW-1185">Reference proteome</keyword>
<gene>
    <name evidence="1" type="ORF">H4W81_005395</name>
</gene>
<name>A0ABR9KLE3_9ACTN</name>
<reference evidence="1 2" key="1">
    <citation type="submission" date="2020-10" db="EMBL/GenBank/DDBJ databases">
        <title>Sequencing the genomes of 1000 actinobacteria strains.</title>
        <authorList>
            <person name="Klenk H.-P."/>
        </authorList>
    </citation>
    <scope>NUCLEOTIDE SEQUENCE [LARGE SCALE GENOMIC DNA]</scope>
    <source>
        <strain evidence="1 2">DSM 43748</strain>
    </source>
</reference>
<sequence length="108" mass="11790">MSMQEMEDAQARLDGLMAVAARAEALVEEWSVREFTGRADEGRIVAATDSLGGLLRLEISPLSRRRLGAQQLADAILTAIRTAEEEAVIAKEELLHDLRPGAHPSGRR</sequence>
<organism evidence="1 2">
    <name type="scientific">Nonomuraea africana</name>
    <dbReference type="NCBI Taxonomy" id="46171"/>
    <lineage>
        <taxon>Bacteria</taxon>
        <taxon>Bacillati</taxon>
        <taxon>Actinomycetota</taxon>
        <taxon>Actinomycetes</taxon>
        <taxon>Streptosporangiales</taxon>
        <taxon>Streptosporangiaceae</taxon>
        <taxon>Nonomuraea</taxon>
    </lineage>
</organism>
<dbReference type="GO" id="GO:0003677">
    <property type="term" value="F:DNA binding"/>
    <property type="evidence" value="ECO:0007669"/>
    <property type="project" value="UniProtKB-KW"/>
</dbReference>
<dbReference type="Proteomes" id="UP000661607">
    <property type="component" value="Unassembled WGS sequence"/>
</dbReference>
<evidence type="ECO:0000313" key="1">
    <source>
        <dbReference type="EMBL" id="MBE1562616.1"/>
    </source>
</evidence>
<comment type="caution">
    <text evidence="1">The sequence shown here is derived from an EMBL/GenBank/DDBJ whole genome shotgun (WGS) entry which is preliminary data.</text>
</comment>
<dbReference type="Gene3D" id="3.30.1310.10">
    <property type="entry name" value="Nucleoid-associated protein YbaB-like domain"/>
    <property type="match status" value="1"/>
</dbReference>
<dbReference type="EMBL" id="JADBEF010000001">
    <property type="protein sequence ID" value="MBE1562616.1"/>
    <property type="molecule type" value="Genomic_DNA"/>
</dbReference>
<evidence type="ECO:0000313" key="2">
    <source>
        <dbReference type="Proteomes" id="UP000661607"/>
    </source>
</evidence>
<dbReference type="RefSeq" id="WP_192777318.1">
    <property type="nucleotide sequence ID" value="NZ_BAAASY010000002.1"/>
</dbReference>
<protein>
    <submittedName>
        <fullName evidence="1">DNA-binding protein YbaB</fullName>
    </submittedName>
</protein>
<dbReference type="InterPro" id="IPR004401">
    <property type="entry name" value="YbaB/EbfC"/>
</dbReference>
<dbReference type="Pfam" id="PF02575">
    <property type="entry name" value="YbaB_DNA_bd"/>
    <property type="match status" value="1"/>
</dbReference>
<dbReference type="InterPro" id="IPR036894">
    <property type="entry name" value="YbaB-like_sf"/>
</dbReference>